<feature type="region of interest" description="Disordered" evidence="1">
    <location>
        <begin position="55"/>
        <end position="84"/>
    </location>
</feature>
<dbReference type="Proteomes" id="UP000308038">
    <property type="component" value="Unassembled WGS sequence"/>
</dbReference>
<reference evidence="3 4" key="1">
    <citation type="submission" date="2019-04" db="EMBL/GenBank/DDBJ databases">
        <title>Microbes associate with the intestines of laboratory mice.</title>
        <authorList>
            <person name="Navarre W."/>
            <person name="Wong E."/>
            <person name="Huang K.C."/>
            <person name="Tropini C."/>
            <person name="Ng K."/>
            <person name="Yu B."/>
        </authorList>
    </citation>
    <scope>NUCLEOTIDE SEQUENCE [LARGE SCALE GENOMIC DNA]</scope>
    <source>
        <strain evidence="3 4">NM83_B4-11</strain>
    </source>
</reference>
<sequence length="137" mass="15416">MRSWIVAAAIVPLFLAACGARDEDEETPAAANYSPPTVTSRLDFGSEIERRFHDNDVNRDDKITPDELPERLRPMIARGDKNGDGALSAEEWGNLLLDWFDRNDLNKDRTLTSEERETYRAQQRARRAAAAPDGSAR</sequence>
<gene>
    <name evidence="3" type="ORF">E5988_05075</name>
</gene>
<dbReference type="InterPro" id="IPR011992">
    <property type="entry name" value="EF-hand-dom_pair"/>
</dbReference>
<comment type="caution">
    <text evidence="3">The sequence shown here is derived from an EMBL/GenBank/DDBJ whole genome shotgun (WGS) entry which is preliminary data.</text>
</comment>
<evidence type="ECO:0000256" key="1">
    <source>
        <dbReference type="SAM" id="MobiDB-lite"/>
    </source>
</evidence>
<dbReference type="Gene3D" id="1.10.238.10">
    <property type="entry name" value="EF-hand"/>
    <property type="match status" value="1"/>
</dbReference>
<dbReference type="Pfam" id="PF13202">
    <property type="entry name" value="EF-hand_5"/>
    <property type="match status" value="1"/>
</dbReference>
<feature type="region of interest" description="Disordered" evidence="1">
    <location>
        <begin position="107"/>
        <end position="137"/>
    </location>
</feature>
<name>A0ABY2QJG1_9SPHN</name>
<organism evidence="3 4">
    <name type="scientific">Sphingomonas olei</name>
    <dbReference type="NCBI Taxonomy" id="1886787"/>
    <lineage>
        <taxon>Bacteria</taxon>
        <taxon>Pseudomonadati</taxon>
        <taxon>Pseudomonadota</taxon>
        <taxon>Alphaproteobacteria</taxon>
        <taxon>Sphingomonadales</taxon>
        <taxon>Sphingomonadaceae</taxon>
        <taxon>Sphingomonas</taxon>
    </lineage>
</organism>
<dbReference type="InterPro" id="IPR018247">
    <property type="entry name" value="EF_Hand_1_Ca_BS"/>
</dbReference>
<dbReference type="EMBL" id="SSTI01000003">
    <property type="protein sequence ID" value="THG40959.1"/>
    <property type="molecule type" value="Genomic_DNA"/>
</dbReference>
<dbReference type="RefSeq" id="WP_125945368.1">
    <property type="nucleotide sequence ID" value="NZ_SSTI01000003.1"/>
</dbReference>
<dbReference type="InterPro" id="IPR002048">
    <property type="entry name" value="EF_hand_dom"/>
</dbReference>
<proteinExistence type="predicted"/>
<evidence type="ECO:0000259" key="2">
    <source>
        <dbReference type="PROSITE" id="PS50222"/>
    </source>
</evidence>
<evidence type="ECO:0000313" key="4">
    <source>
        <dbReference type="Proteomes" id="UP000308038"/>
    </source>
</evidence>
<feature type="compositionally biased region" description="Basic and acidic residues" evidence="1">
    <location>
        <begin position="55"/>
        <end position="83"/>
    </location>
</feature>
<dbReference type="PROSITE" id="PS51257">
    <property type="entry name" value="PROKAR_LIPOPROTEIN"/>
    <property type="match status" value="1"/>
</dbReference>
<dbReference type="PROSITE" id="PS50222">
    <property type="entry name" value="EF_HAND_2"/>
    <property type="match status" value="1"/>
</dbReference>
<evidence type="ECO:0000313" key="3">
    <source>
        <dbReference type="EMBL" id="THG40959.1"/>
    </source>
</evidence>
<dbReference type="SUPFAM" id="SSF47473">
    <property type="entry name" value="EF-hand"/>
    <property type="match status" value="1"/>
</dbReference>
<feature type="domain" description="EF-hand" evidence="2">
    <location>
        <begin position="67"/>
        <end position="102"/>
    </location>
</feature>
<feature type="compositionally biased region" description="Basic and acidic residues" evidence="1">
    <location>
        <begin position="107"/>
        <end position="119"/>
    </location>
</feature>
<accession>A0ABY2QJG1</accession>
<keyword evidence="4" id="KW-1185">Reference proteome</keyword>
<protein>
    <recommendedName>
        <fullName evidence="2">EF-hand domain-containing protein</fullName>
    </recommendedName>
</protein>
<dbReference type="PROSITE" id="PS00018">
    <property type="entry name" value="EF_HAND_1"/>
    <property type="match status" value="1"/>
</dbReference>